<dbReference type="RefSeq" id="XP_008819423.1">
    <property type="nucleotide sequence ID" value="XM_008821201.1"/>
</dbReference>
<feature type="non-terminal residue" evidence="2">
    <location>
        <position position="1"/>
    </location>
</feature>
<evidence type="ECO:0000313" key="2">
    <source>
        <dbReference type="EMBL" id="EUD63988.1"/>
    </source>
</evidence>
<dbReference type="VEuPathDB" id="PlasmoDB:C922_05630"/>
<evidence type="ECO:0000256" key="1">
    <source>
        <dbReference type="SAM" id="MobiDB-lite"/>
    </source>
</evidence>
<protein>
    <submittedName>
        <fullName evidence="2">Uncharacterized protein</fullName>
    </submittedName>
</protein>
<accession>W6ZXF2</accession>
<gene>
    <name evidence="2" type="ORF">C922_05630</name>
</gene>
<name>W6ZXF2_9APIC</name>
<dbReference type="Proteomes" id="UP000030640">
    <property type="component" value="Unassembled WGS sequence"/>
</dbReference>
<dbReference type="EMBL" id="KI965575">
    <property type="protein sequence ID" value="EUD63988.1"/>
    <property type="molecule type" value="Genomic_DNA"/>
</dbReference>
<feature type="region of interest" description="Disordered" evidence="1">
    <location>
        <begin position="17"/>
        <end position="67"/>
    </location>
</feature>
<proteinExistence type="predicted"/>
<sequence>ERSFRDKYIEKMPITRKYINNREDSTTSKNNKISPPHQEGRGIPYHSNKTPTKYQETQEKTNKITLR</sequence>
<evidence type="ECO:0000313" key="3">
    <source>
        <dbReference type="Proteomes" id="UP000030640"/>
    </source>
</evidence>
<dbReference type="AlphaFoldDB" id="W6ZXF2"/>
<keyword evidence="3" id="KW-1185">Reference proteome</keyword>
<feature type="compositionally biased region" description="Basic and acidic residues" evidence="1">
    <location>
        <begin position="56"/>
        <end position="67"/>
    </location>
</feature>
<dbReference type="GeneID" id="20040904"/>
<reference evidence="2 3" key="1">
    <citation type="submission" date="2013-02" db="EMBL/GenBank/DDBJ databases">
        <title>The Genome Sequence of Plasmodium inui San Antonio 1.</title>
        <authorList>
            <consortium name="The Broad Institute Genome Sequencing Platform"/>
            <consortium name="The Broad Institute Genome Sequencing Center for Infectious Disease"/>
            <person name="Neafsey D."/>
            <person name="Cheeseman I."/>
            <person name="Volkman S."/>
            <person name="Adams J."/>
            <person name="Walker B."/>
            <person name="Young S.K."/>
            <person name="Zeng Q."/>
            <person name="Gargeya S."/>
            <person name="Fitzgerald M."/>
            <person name="Haas B."/>
            <person name="Abouelleil A."/>
            <person name="Alvarado L."/>
            <person name="Arachchi H.M."/>
            <person name="Berlin A.M."/>
            <person name="Chapman S.B."/>
            <person name="Dewar J."/>
            <person name="Goldberg J."/>
            <person name="Griggs A."/>
            <person name="Gujja S."/>
            <person name="Hansen M."/>
            <person name="Howarth C."/>
            <person name="Imamovic A."/>
            <person name="Larimer J."/>
            <person name="McCowan C."/>
            <person name="Murphy C."/>
            <person name="Neiman D."/>
            <person name="Pearson M."/>
            <person name="Priest M."/>
            <person name="Roberts A."/>
            <person name="Saif S."/>
            <person name="Shea T."/>
            <person name="Sisk P."/>
            <person name="Sykes S."/>
            <person name="Wortman J."/>
            <person name="Nusbaum C."/>
            <person name="Birren B."/>
        </authorList>
    </citation>
    <scope>NUCLEOTIDE SEQUENCE [LARGE SCALE GENOMIC DNA]</scope>
    <source>
        <strain evidence="2 3">San Antonio 1</strain>
    </source>
</reference>
<organism evidence="2 3">
    <name type="scientific">Plasmodium inui San Antonio 1</name>
    <dbReference type="NCBI Taxonomy" id="1237626"/>
    <lineage>
        <taxon>Eukaryota</taxon>
        <taxon>Sar</taxon>
        <taxon>Alveolata</taxon>
        <taxon>Apicomplexa</taxon>
        <taxon>Aconoidasida</taxon>
        <taxon>Haemosporida</taxon>
        <taxon>Plasmodiidae</taxon>
        <taxon>Plasmodium</taxon>
        <taxon>Plasmodium (Plasmodium)</taxon>
    </lineage>
</organism>